<keyword evidence="2" id="KW-0479">Metal-binding</keyword>
<organism evidence="13 14">
    <name type="scientific">Diploptera punctata</name>
    <name type="common">Pacific beetle cockroach</name>
    <dbReference type="NCBI Taxonomy" id="6984"/>
    <lineage>
        <taxon>Eukaryota</taxon>
        <taxon>Metazoa</taxon>
        <taxon>Ecdysozoa</taxon>
        <taxon>Arthropoda</taxon>
        <taxon>Hexapoda</taxon>
        <taxon>Insecta</taxon>
        <taxon>Pterygota</taxon>
        <taxon>Neoptera</taxon>
        <taxon>Polyneoptera</taxon>
        <taxon>Dictyoptera</taxon>
        <taxon>Blattodea</taxon>
        <taxon>Blaberoidea</taxon>
        <taxon>Blaberidae</taxon>
        <taxon>Diplopterinae</taxon>
        <taxon>Diploptera</taxon>
    </lineage>
</organism>
<comment type="caution">
    <text evidence="13">The sequence shown here is derived from an EMBL/GenBank/DDBJ whole genome shotgun (WGS) entry which is preliminary data.</text>
</comment>
<dbReference type="PANTHER" id="PTHR24150:SF8">
    <property type="entry name" value="ANKYRIN REPEAT AND MYND DOMAIN-CONTAINING PROTEIN 2"/>
    <property type="match status" value="1"/>
</dbReference>
<keyword evidence="6 9" id="KW-0040">ANK repeat</keyword>
<keyword evidence="7" id="KW-0969">Cilium</keyword>
<accession>A0AAD7ZTP8</accession>
<keyword evidence="3" id="KW-0677">Repeat</keyword>
<evidence type="ECO:0000256" key="4">
    <source>
        <dbReference type="ARBA" id="ARBA00022771"/>
    </source>
</evidence>
<evidence type="ECO:0000256" key="10">
    <source>
        <dbReference type="PROSITE-ProRule" id="PRU00134"/>
    </source>
</evidence>
<proteinExistence type="predicted"/>
<dbReference type="Pfam" id="PF01753">
    <property type="entry name" value="zf-MYND"/>
    <property type="match status" value="1"/>
</dbReference>
<keyword evidence="8" id="KW-0966">Cell projection</keyword>
<keyword evidence="14" id="KW-1185">Reference proteome</keyword>
<dbReference type="EMBL" id="JASPKZ010007153">
    <property type="protein sequence ID" value="KAJ9586473.1"/>
    <property type="molecule type" value="Genomic_DNA"/>
</dbReference>
<dbReference type="PANTHER" id="PTHR24150">
    <property type="entry name" value="ANKYRIN REPEAT AND MYND DOMAIN-CONTAINING PROTEIN 2"/>
    <property type="match status" value="1"/>
</dbReference>
<comment type="subcellular location">
    <subcellularLocation>
        <location evidence="1">Cell projection</location>
        <location evidence="1">Cilium</location>
    </subcellularLocation>
</comment>
<evidence type="ECO:0000256" key="7">
    <source>
        <dbReference type="ARBA" id="ARBA00023069"/>
    </source>
</evidence>
<feature type="repeat" description="ANK" evidence="9">
    <location>
        <begin position="71"/>
        <end position="103"/>
    </location>
</feature>
<evidence type="ECO:0000256" key="2">
    <source>
        <dbReference type="ARBA" id="ARBA00022723"/>
    </source>
</evidence>
<feature type="domain" description="MYND-type" evidence="12">
    <location>
        <begin position="332"/>
        <end position="369"/>
    </location>
</feature>
<dbReference type="AlphaFoldDB" id="A0AAD7ZTP8"/>
<dbReference type="Gene3D" id="6.10.140.2220">
    <property type="match status" value="1"/>
</dbReference>
<dbReference type="GO" id="GO:0008270">
    <property type="term" value="F:zinc ion binding"/>
    <property type="evidence" value="ECO:0007669"/>
    <property type="project" value="UniProtKB-KW"/>
</dbReference>
<reference evidence="13" key="2">
    <citation type="submission" date="2023-05" db="EMBL/GenBank/DDBJ databases">
        <authorList>
            <person name="Fouks B."/>
        </authorList>
    </citation>
    <scope>NUCLEOTIDE SEQUENCE</scope>
    <source>
        <strain evidence="13">Stay&amp;Tobe</strain>
        <tissue evidence="13">Testes</tissue>
    </source>
</reference>
<protein>
    <recommendedName>
        <fullName evidence="12">MYND-type domain-containing protein</fullName>
    </recommendedName>
</protein>
<evidence type="ECO:0000256" key="3">
    <source>
        <dbReference type="ARBA" id="ARBA00022737"/>
    </source>
</evidence>
<sequence>MNEVEKDIYDKIAKNDVNGLKNILLQHKMNVDIYDENGMTPLQHAAYKGNKEIVQMLLDQGADVNSGKHEHGYTALHFAALSGNADVCYLLLMAGAKSHTINSVSRTASQMAAFVDKSLNSCIYITIMSDIDYYTVPRGLETEPKLPPIIAASLHKFVMQVNVHPVRVAINIQKAPLLAENLDKVRQVLNLMSEREMMKGIETNEIMSFKFHYLAYIIEELARCRKRQLAAQKEKKKEEKEEKKEGEEKRSDPMDLFARKMLKCGRNGDGSTSEFQENFLRECVREFPHRECSIFRQMVTTLAQKDSPQALSVVGAAINGQKGFTDTSTAFCSTCGEEGAPKKCSKCKAVQYCDRECQRLHWFMHKKACARLSQMPPTKN</sequence>
<gene>
    <name evidence="13" type="ORF">L9F63_019873</name>
</gene>
<dbReference type="Proteomes" id="UP001233999">
    <property type="component" value="Unassembled WGS sequence"/>
</dbReference>
<dbReference type="InterPro" id="IPR002893">
    <property type="entry name" value="Znf_MYND"/>
</dbReference>
<evidence type="ECO:0000256" key="6">
    <source>
        <dbReference type="ARBA" id="ARBA00023043"/>
    </source>
</evidence>
<dbReference type="SMART" id="SM00248">
    <property type="entry name" value="ANK"/>
    <property type="match status" value="2"/>
</dbReference>
<keyword evidence="5" id="KW-0862">Zinc</keyword>
<evidence type="ECO:0000256" key="9">
    <source>
        <dbReference type="PROSITE-ProRule" id="PRU00023"/>
    </source>
</evidence>
<dbReference type="PROSITE" id="PS50865">
    <property type="entry name" value="ZF_MYND_2"/>
    <property type="match status" value="1"/>
</dbReference>
<evidence type="ECO:0000256" key="8">
    <source>
        <dbReference type="ARBA" id="ARBA00023273"/>
    </source>
</evidence>
<dbReference type="PROSITE" id="PS50088">
    <property type="entry name" value="ANK_REPEAT"/>
    <property type="match status" value="2"/>
</dbReference>
<evidence type="ECO:0000313" key="14">
    <source>
        <dbReference type="Proteomes" id="UP001233999"/>
    </source>
</evidence>
<feature type="repeat" description="ANK" evidence="9">
    <location>
        <begin position="37"/>
        <end position="69"/>
    </location>
</feature>
<feature type="region of interest" description="Disordered" evidence="11">
    <location>
        <begin position="233"/>
        <end position="252"/>
    </location>
</feature>
<evidence type="ECO:0000256" key="1">
    <source>
        <dbReference type="ARBA" id="ARBA00004138"/>
    </source>
</evidence>
<dbReference type="InterPro" id="IPR052452">
    <property type="entry name" value="Ankyrin-MYND_dom_contain_2"/>
</dbReference>
<dbReference type="InterPro" id="IPR036770">
    <property type="entry name" value="Ankyrin_rpt-contain_sf"/>
</dbReference>
<dbReference type="PROSITE" id="PS50297">
    <property type="entry name" value="ANK_REP_REGION"/>
    <property type="match status" value="2"/>
</dbReference>
<keyword evidence="4 10" id="KW-0863">Zinc-finger</keyword>
<feature type="non-terminal residue" evidence="13">
    <location>
        <position position="380"/>
    </location>
</feature>
<dbReference type="SUPFAM" id="SSF48403">
    <property type="entry name" value="Ankyrin repeat"/>
    <property type="match status" value="1"/>
</dbReference>
<dbReference type="SUPFAM" id="SSF144232">
    <property type="entry name" value="HIT/MYND zinc finger-like"/>
    <property type="match status" value="1"/>
</dbReference>
<dbReference type="InterPro" id="IPR002110">
    <property type="entry name" value="Ankyrin_rpt"/>
</dbReference>
<dbReference type="PROSITE" id="PS01360">
    <property type="entry name" value="ZF_MYND_1"/>
    <property type="match status" value="1"/>
</dbReference>
<evidence type="ECO:0000259" key="12">
    <source>
        <dbReference type="PROSITE" id="PS50865"/>
    </source>
</evidence>
<dbReference type="Pfam" id="PF12796">
    <property type="entry name" value="Ank_2"/>
    <property type="match status" value="1"/>
</dbReference>
<reference evidence="13" key="1">
    <citation type="journal article" date="2023" name="IScience">
        <title>Live-bearing cockroach genome reveals convergent evolutionary mechanisms linked to viviparity in insects and beyond.</title>
        <authorList>
            <person name="Fouks B."/>
            <person name="Harrison M.C."/>
            <person name="Mikhailova A.A."/>
            <person name="Marchal E."/>
            <person name="English S."/>
            <person name="Carruthers M."/>
            <person name="Jennings E.C."/>
            <person name="Chiamaka E.L."/>
            <person name="Frigard R.A."/>
            <person name="Pippel M."/>
            <person name="Attardo G.M."/>
            <person name="Benoit J.B."/>
            <person name="Bornberg-Bauer E."/>
            <person name="Tobe S.S."/>
        </authorList>
    </citation>
    <scope>NUCLEOTIDE SEQUENCE</scope>
    <source>
        <strain evidence="13">Stay&amp;Tobe</strain>
    </source>
</reference>
<evidence type="ECO:0000313" key="13">
    <source>
        <dbReference type="EMBL" id="KAJ9586473.1"/>
    </source>
</evidence>
<name>A0AAD7ZTP8_DIPPU</name>
<dbReference type="Gene3D" id="1.25.40.20">
    <property type="entry name" value="Ankyrin repeat-containing domain"/>
    <property type="match status" value="1"/>
</dbReference>
<evidence type="ECO:0000256" key="5">
    <source>
        <dbReference type="ARBA" id="ARBA00022833"/>
    </source>
</evidence>
<evidence type="ECO:0000256" key="11">
    <source>
        <dbReference type="SAM" id="MobiDB-lite"/>
    </source>
</evidence>
<dbReference type="GO" id="GO:0005929">
    <property type="term" value="C:cilium"/>
    <property type="evidence" value="ECO:0007669"/>
    <property type="project" value="UniProtKB-SubCell"/>
</dbReference>